<keyword evidence="3" id="KW-1185">Reference proteome</keyword>
<accession>A0ABV7C9R2</accession>
<gene>
    <name evidence="2" type="ORF">ACFODT_13345</name>
</gene>
<dbReference type="SUPFAM" id="SSF47616">
    <property type="entry name" value="GST C-terminal domain-like"/>
    <property type="match status" value="1"/>
</dbReference>
<dbReference type="EMBL" id="JBHRSE010000088">
    <property type="protein sequence ID" value="MFC3024802.1"/>
    <property type="molecule type" value="Genomic_DNA"/>
</dbReference>
<dbReference type="PROSITE" id="PS50404">
    <property type="entry name" value="GST_NTER"/>
    <property type="match status" value="1"/>
</dbReference>
<dbReference type="SUPFAM" id="SSF52833">
    <property type="entry name" value="Thioredoxin-like"/>
    <property type="match status" value="1"/>
</dbReference>
<organism evidence="2 3">
    <name type="scientific">Vibrio zhugei</name>
    <dbReference type="NCBI Taxonomy" id="2479546"/>
    <lineage>
        <taxon>Bacteria</taxon>
        <taxon>Pseudomonadati</taxon>
        <taxon>Pseudomonadota</taxon>
        <taxon>Gammaproteobacteria</taxon>
        <taxon>Vibrionales</taxon>
        <taxon>Vibrionaceae</taxon>
        <taxon>Vibrio</taxon>
    </lineage>
</organism>
<dbReference type="CDD" id="cd03194">
    <property type="entry name" value="GST_C_3"/>
    <property type="match status" value="1"/>
</dbReference>
<comment type="caution">
    <text evidence="2">The sequence shown here is derived from an EMBL/GenBank/DDBJ whole genome shotgun (WGS) entry which is preliminary data.</text>
</comment>
<evidence type="ECO:0000259" key="1">
    <source>
        <dbReference type="PROSITE" id="PS50404"/>
    </source>
</evidence>
<protein>
    <submittedName>
        <fullName evidence="2">Glutathione S-transferase</fullName>
    </submittedName>
</protein>
<sequence>MKLFIANQNYSTWSLRAWYLTQRFNLNVNIHKLPLGSTEFYTTLKPFAANNKVPLLVDDDQPIWGSLAIMEYLNDAYLDNQAWPADRLERAKARAISGEMQSEFTALRSEMPMNCRAKRHLVLSDAAQRDIARIDAFWSQQMTQYPQQWLFGEWSIADAMFAPVALRFMTYGIELSPAAAHYQQRLISDKTIQRWLQEASQETEIVAEDEAGIDIT</sequence>
<dbReference type="InterPro" id="IPR004045">
    <property type="entry name" value="Glutathione_S-Trfase_N"/>
</dbReference>
<feature type="domain" description="GST N-terminal" evidence="1">
    <location>
        <begin position="1"/>
        <end position="81"/>
    </location>
</feature>
<dbReference type="Proteomes" id="UP001595384">
    <property type="component" value="Unassembled WGS sequence"/>
</dbReference>
<evidence type="ECO:0000313" key="2">
    <source>
        <dbReference type="EMBL" id="MFC3024802.1"/>
    </source>
</evidence>
<dbReference type="PANTHER" id="PTHR44051:SF8">
    <property type="entry name" value="GLUTATHIONE S-TRANSFERASE GSTA"/>
    <property type="match status" value="1"/>
</dbReference>
<dbReference type="PANTHER" id="PTHR44051">
    <property type="entry name" value="GLUTATHIONE S-TRANSFERASE-RELATED"/>
    <property type="match status" value="1"/>
</dbReference>
<dbReference type="RefSeq" id="WP_123014861.1">
    <property type="nucleotide sequence ID" value="NZ_AP024912.1"/>
</dbReference>
<name>A0ABV7C9R2_9VIBR</name>
<proteinExistence type="predicted"/>
<reference evidence="3" key="1">
    <citation type="journal article" date="2019" name="Int. J. Syst. Evol. Microbiol.">
        <title>The Global Catalogue of Microorganisms (GCM) 10K type strain sequencing project: providing services to taxonomists for standard genome sequencing and annotation.</title>
        <authorList>
            <consortium name="The Broad Institute Genomics Platform"/>
            <consortium name="The Broad Institute Genome Sequencing Center for Infectious Disease"/>
            <person name="Wu L."/>
            <person name="Ma J."/>
        </authorList>
    </citation>
    <scope>NUCLEOTIDE SEQUENCE [LARGE SCALE GENOMIC DNA]</scope>
    <source>
        <strain evidence="3">KCTC 62784</strain>
    </source>
</reference>
<dbReference type="Gene3D" id="1.20.1050.10">
    <property type="match status" value="1"/>
</dbReference>
<dbReference type="Gene3D" id="3.40.30.10">
    <property type="entry name" value="Glutaredoxin"/>
    <property type="match status" value="1"/>
</dbReference>
<evidence type="ECO:0000313" key="3">
    <source>
        <dbReference type="Proteomes" id="UP001595384"/>
    </source>
</evidence>
<dbReference type="InterPro" id="IPR036282">
    <property type="entry name" value="Glutathione-S-Trfase_C_sf"/>
</dbReference>
<dbReference type="Pfam" id="PF13409">
    <property type="entry name" value="GST_N_2"/>
    <property type="match status" value="1"/>
</dbReference>
<dbReference type="InterPro" id="IPR036249">
    <property type="entry name" value="Thioredoxin-like_sf"/>
</dbReference>